<reference evidence="2" key="1">
    <citation type="journal article" date="2019" name="Int. J. Syst. Evol. Microbiol.">
        <title>The Global Catalogue of Microorganisms (GCM) 10K type strain sequencing project: providing services to taxonomists for standard genome sequencing and annotation.</title>
        <authorList>
            <consortium name="The Broad Institute Genomics Platform"/>
            <consortium name="The Broad Institute Genome Sequencing Center for Infectious Disease"/>
            <person name="Wu L."/>
            <person name="Ma J."/>
        </authorList>
    </citation>
    <scope>NUCLEOTIDE SEQUENCE [LARGE SCALE GENOMIC DNA]</scope>
    <source>
        <strain evidence="2">S1</strain>
    </source>
</reference>
<accession>A0ABW4C699</accession>
<organism evidence="1 2">
    <name type="scientific">Kroppenstedtia sanguinis</name>
    <dbReference type="NCBI Taxonomy" id="1380684"/>
    <lineage>
        <taxon>Bacteria</taxon>
        <taxon>Bacillati</taxon>
        <taxon>Bacillota</taxon>
        <taxon>Bacilli</taxon>
        <taxon>Bacillales</taxon>
        <taxon>Thermoactinomycetaceae</taxon>
        <taxon>Kroppenstedtia</taxon>
    </lineage>
</organism>
<evidence type="ECO:0000313" key="1">
    <source>
        <dbReference type="EMBL" id="MFD1425569.1"/>
    </source>
</evidence>
<comment type="caution">
    <text evidence="1">The sequence shown here is derived from an EMBL/GenBank/DDBJ whole genome shotgun (WGS) entry which is preliminary data.</text>
</comment>
<proteinExistence type="predicted"/>
<evidence type="ECO:0000313" key="2">
    <source>
        <dbReference type="Proteomes" id="UP001597282"/>
    </source>
</evidence>
<protein>
    <submittedName>
        <fullName evidence="1">Epimerase</fullName>
    </submittedName>
</protein>
<dbReference type="Proteomes" id="UP001597282">
    <property type="component" value="Unassembled WGS sequence"/>
</dbReference>
<keyword evidence="2" id="KW-1185">Reference proteome</keyword>
<dbReference type="RefSeq" id="WP_380162424.1">
    <property type="nucleotide sequence ID" value="NZ_JBHTNU010000001.1"/>
</dbReference>
<dbReference type="EMBL" id="JBHTNU010000001">
    <property type="protein sequence ID" value="MFD1425569.1"/>
    <property type="molecule type" value="Genomic_DNA"/>
</dbReference>
<sequence>MEEQALDKFGKMLMEKVRDMSIGEWDDVVNGKMKAPVLVELYEELASSFDKEQLNILSNLIPQIVDTTLHYTLACLEEEKDDVKVSVQVDQGTVDDLVEASDGLAGELYTEDGWIARFSKERHYPS</sequence>
<name>A0ABW4C699_9BACL</name>
<gene>
    <name evidence="1" type="ORF">ACFQ4Y_01300</name>
</gene>